<evidence type="ECO:0000313" key="6">
    <source>
        <dbReference type="EMBL" id="PVX52012.1"/>
    </source>
</evidence>
<dbReference type="GO" id="GO:0046872">
    <property type="term" value="F:metal ion binding"/>
    <property type="evidence" value="ECO:0007669"/>
    <property type="project" value="UniProtKB-KW"/>
</dbReference>
<evidence type="ECO:0000256" key="3">
    <source>
        <dbReference type="ARBA" id="ARBA00022801"/>
    </source>
</evidence>
<keyword evidence="7" id="KW-1185">Reference proteome</keyword>
<evidence type="ECO:0000259" key="5">
    <source>
        <dbReference type="SMART" id="SM00849"/>
    </source>
</evidence>
<evidence type="ECO:0000256" key="2">
    <source>
        <dbReference type="ARBA" id="ARBA00022723"/>
    </source>
</evidence>
<dbReference type="PANTHER" id="PTHR42978">
    <property type="entry name" value="QUORUM-QUENCHING LACTONASE YTNP-RELATED-RELATED"/>
    <property type="match status" value="1"/>
</dbReference>
<keyword evidence="4" id="KW-0862">Zinc</keyword>
<dbReference type="Pfam" id="PF00753">
    <property type="entry name" value="Lactamase_B"/>
    <property type="match status" value="1"/>
</dbReference>
<evidence type="ECO:0000256" key="1">
    <source>
        <dbReference type="ARBA" id="ARBA00007749"/>
    </source>
</evidence>
<comment type="similarity">
    <text evidence="1">Belongs to the metallo-beta-lactamase superfamily.</text>
</comment>
<dbReference type="AlphaFoldDB" id="A0A7L4UR71"/>
<dbReference type="CDD" id="cd16281">
    <property type="entry name" value="metallo-hydrolase-like_MBL-fold"/>
    <property type="match status" value="1"/>
</dbReference>
<name>A0A7L4UR71_BALHA</name>
<organism evidence="6 7">
    <name type="scientific">Balneicella halophila</name>
    <dbReference type="NCBI Taxonomy" id="1537566"/>
    <lineage>
        <taxon>Bacteria</taxon>
        <taxon>Pseudomonadati</taxon>
        <taxon>Bacteroidota</taxon>
        <taxon>Bacteroidia</taxon>
        <taxon>Bacteroidales</taxon>
        <taxon>Balneicellaceae</taxon>
        <taxon>Balneicella</taxon>
    </lineage>
</organism>
<evidence type="ECO:0000256" key="4">
    <source>
        <dbReference type="ARBA" id="ARBA00022833"/>
    </source>
</evidence>
<dbReference type="PANTHER" id="PTHR42978:SF6">
    <property type="entry name" value="QUORUM-QUENCHING LACTONASE YTNP-RELATED"/>
    <property type="match status" value="1"/>
</dbReference>
<dbReference type="SUPFAM" id="SSF56281">
    <property type="entry name" value="Metallo-hydrolase/oxidoreductase"/>
    <property type="match status" value="1"/>
</dbReference>
<dbReference type="Gene3D" id="3.60.15.10">
    <property type="entry name" value="Ribonuclease Z/Hydroxyacylglutathione hydrolase-like"/>
    <property type="match status" value="1"/>
</dbReference>
<reference evidence="6 7" key="1">
    <citation type="submission" date="2018-05" db="EMBL/GenBank/DDBJ databases">
        <title>Genomic Encyclopedia of Type Strains, Phase IV (KMG-IV): sequencing the most valuable type-strain genomes for metagenomic binning, comparative biology and taxonomic classification.</title>
        <authorList>
            <person name="Goeker M."/>
        </authorList>
    </citation>
    <scope>NUCLEOTIDE SEQUENCE [LARGE SCALE GENOMIC DNA]</scope>
    <source>
        <strain evidence="6 7">DSM 28579</strain>
    </source>
</reference>
<dbReference type="InterPro" id="IPR001279">
    <property type="entry name" value="Metallo-B-lactamas"/>
</dbReference>
<protein>
    <submittedName>
        <fullName evidence="6">Glyoxylase-like metal-dependent hydrolase (Beta-lactamase superfamily II)</fullName>
    </submittedName>
</protein>
<proteinExistence type="inferred from homology"/>
<dbReference type="GO" id="GO:0016787">
    <property type="term" value="F:hydrolase activity"/>
    <property type="evidence" value="ECO:0007669"/>
    <property type="project" value="UniProtKB-KW"/>
</dbReference>
<dbReference type="SMART" id="SM00849">
    <property type="entry name" value="Lactamase_B"/>
    <property type="match status" value="1"/>
</dbReference>
<gene>
    <name evidence="6" type="ORF">C7377_0307</name>
</gene>
<dbReference type="InterPro" id="IPR051013">
    <property type="entry name" value="MBL_superfamily_lactonases"/>
</dbReference>
<dbReference type="InterPro" id="IPR036866">
    <property type="entry name" value="RibonucZ/Hydroxyglut_hydro"/>
</dbReference>
<keyword evidence="2" id="KW-0479">Metal-binding</keyword>
<sequence>MAKIRKMEIHLLENKTFKADGGALFSVVPKFMWERKYPTITDNLCPVANRSLLIKTDERIYLFDCGIGSKLDEKAGKFHGISGENTLESSLAQHNLAPEDVTDVILTHLHFDHCGGVTKFNDQKEPIPTYPNARYWVSPEQWANYLNPNVREADSYFPENMMPIYERGMLHFVTPETSFFPELSFFVANGHTTGLLIPIVKYQGKAIAFTGDLIPNTGNIPLKWLASYDIEPLKSLEEKARFLEKAVEENYVLTFQHDYYTECATLQNVDGRIKLNKKLKFRELFE</sequence>
<dbReference type="Proteomes" id="UP000251835">
    <property type="component" value="Unassembled WGS sequence"/>
</dbReference>
<evidence type="ECO:0000313" key="7">
    <source>
        <dbReference type="Proteomes" id="UP000251835"/>
    </source>
</evidence>
<dbReference type="RefSeq" id="WP_165806826.1">
    <property type="nucleotide sequence ID" value="NZ_QENZ01000003.1"/>
</dbReference>
<keyword evidence="3 6" id="KW-0378">Hydrolase</keyword>
<dbReference type="EMBL" id="QENZ01000003">
    <property type="protein sequence ID" value="PVX52012.1"/>
    <property type="molecule type" value="Genomic_DNA"/>
</dbReference>
<accession>A0A7L4UR71</accession>
<feature type="domain" description="Metallo-beta-lactamase" evidence="5">
    <location>
        <begin position="48"/>
        <end position="257"/>
    </location>
</feature>
<comment type="caution">
    <text evidence="6">The sequence shown here is derived from an EMBL/GenBank/DDBJ whole genome shotgun (WGS) entry which is preliminary data.</text>
</comment>